<protein>
    <recommendedName>
        <fullName evidence="5">Photosystem II reaction center Psb28 protein</fullName>
    </recommendedName>
</protein>
<evidence type="ECO:0000256" key="2">
    <source>
        <dbReference type="ARBA" id="ARBA00022531"/>
    </source>
</evidence>
<dbReference type="Pfam" id="PF03912">
    <property type="entry name" value="Psb28"/>
    <property type="match status" value="1"/>
</dbReference>
<evidence type="ECO:0000256" key="4">
    <source>
        <dbReference type="ARBA" id="ARBA00023276"/>
    </source>
</evidence>
<dbReference type="NCBIfam" id="TIGR03047">
    <property type="entry name" value="PS_II_psb28"/>
    <property type="match status" value="1"/>
</dbReference>
<dbReference type="GO" id="GO:0009654">
    <property type="term" value="C:photosystem II oxygen evolving complex"/>
    <property type="evidence" value="ECO:0007669"/>
    <property type="project" value="InterPro"/>
</dbReference>
<keyword evidence="4 5" id="KW-0604">Photosystem II</keyword>
<evidence type="ECO:0000256" key="1">
    <source>
        <dbReference type="ARBA" id="ARBA00004170"/>
    </source>
</evidence>
<dbReference type="Gene3D" id="2.40.30.220">
    <property type="entry name" value="Photosystem II Psb28"/>
    <property type="match status" value="1"/>
</dbReference>
<name>A0A0C1RGH6_9CYAN</name>
<proteinExistence type="inferred from homology"/>
<reference evidence="6" key="2">
    <citation type="submission" date="2019-11" db="EMBL/GenBank/DDBJ databases">
        <title>Improved Assembly of Tolypothrix boutellei genome.</title>
        <authorList>
            <person name="Sarangi A.N."/>
            <person name="Mukherjee M."/>
            <person name="Ghosh S."/>
            <person name="Singh D."/>
            <person name="Das A."/>
            <person name="Kant S."/>
            <person name="Prusty A."/>
            <person name="Tripathy S."/>
        </authorList>
    </citation>
    <scope>NUCLEOTIDE SEQUENCE</scope>
    <source>
        <strain evidence="6">VB521301</strain>
    </source>
</reference>
<dbReference type="InterPro" id="IPR038676">
    <property type="entry name" value="Psb28_c1_sf"/>
</dbReference>
<organism evidence="7">
    <name type="scientific">Tolypothrix bouteillei VB521301</name>
    <dbReference type="NCBI Taxonomy" id="1479485"/>
    <lineage>
        <taxon>Bacteria</taxon>
        <taxon>Bacillati</taxon>
        <taxon>Cyanobacteriota</taxon>
        <taxon>Cyanophyceae</taxon>
        <taxon>Nostocales</taxon>
        <taxon>Tolypothrichaceae</taxon>
        <taxon>Tolypothrix</taxon>
    </lineage>
</organism>
<sequence length="122" mass="14076">MTSKTPSIQFFAGIFEELNNVSLRRNLRSGNRIIVMLFKQVKALNGFNSFTKQSLNSMLLTDEEGEIRVTPSSTQFIFGGAEGDELQRVECKFEIEQEDQWQRFMRFMQRYAEANGLAYGES</sequence>
<keyword evidence="2 5" id="KW-0602">Photosynthesis</keyword>
<comment type="caution">
    <text evidence="7">The sequence shown here is derived from an EMBL/GenBank/DDBJ whole genome shotgun (WGS) entry which is preliminary data.</text>
</comment>
<reference evidence="7" key="1">
    <citation type="journal article" date="2015" name="Genome Announc.">
        <title>Draft Genome Sequence of Tolypothrix boutellei Strain VB521301.</title>
        <authorList>
            <person name="Chandrababunaidu M.M."/>
            <person name="Singh D."/>
            <person name="Sen D."/>
            <person name="Bhan S."/>
            <person name="Das S."/>
            <person name="Gupta A."/>
            <person name="Adhikary S.P."/>
            <person name="Tripathy S."/>
        </authorList>
    </citation>
    <scope>NUCLEOTIDE SEQUENCE</scope>
    <source>
        <strain evidence="7">VB521301</strain>
    </source>
</reference>
<dbReference type="InterPro" id="IPR005610">
    <property type="entry name" value="PSII_Psb28_class-1"/>
</dbReference>
<dbReference type="EMBL" id="JHEG02000048">
    <property type="protein sequence ID" value="KIE11230.1"/>
    <property type="molecule type" value="Genomic_DNA"/>
</dbReference>
<evidence type="ECO:0000313" key="6">
    <source>
        <dbReference type="EMBL" id="KAF3887291.1"/>
    </source>
</evidence>
<dbReference type="GO" id="GO:0015979">
    <property type="term" value="P:photosynthesis"/>
    <property type="evidence" value="ECO:0007669"/>
    <property type="project" value="UniProtKB-KW"/>
</dbReference>
<dbReference type="EMBL" id="JHEG04000001">
    <property type="protein sequence ID" value="KAF3887291.1"/>
    <property type="molecule type" value="Genomic_DNA"/>
</dbReference>
<dbReference type="AlphaFoldDB" id="A0A0C1RGH6"/>
<keyword evidence="8" id="KW-1185">Reference proteome</keyword>
<keyword evidence="3" id="KW-0472">Membrane</keyword>
<dbReference type="PANTHER" id="PTHR34963">
    <property type="match status" value="1"/>
</dbReference>
<accession>A0A0C1RGH6</accession>
<dbReference type="OrthoDB" id="559598at2"/>
<evidence type="ECO:0000256" key="3">
    <source>
        <dbReference type="ARBA" id="ARBA00023136"/>
    </source>
</evidence>
<comment type="similarity">
    <text evidence="5">Belongs to the Psb28 family.</text>
</comment>
<dbReference type="PANTHER" id="PTHR34963:SF2">
    <property type="entry name" value="PHOTOSYSTEM II REACTION CENTER PSB28 PROTEIN, CHLOROPLASTIC"/>
    <property type="match status" value="1"/>
</dbReference>
<gene>
    <name evidence="6" type="primary">psb28</name>
    <name evidence="7" type="ORF">DA73_0222870</name>
    <name evidence="6" type="ORF">DA73_0400018695</name>
</gene>
<dbReference type="Proteomes" id="UP000029738">
    <property type="component" value="Unassembled WGS sequence"/>
</dbReference>
<dbReference type="STRING" id="1479485.DA73_0222870"/>
<comment type="subcellular location">
    <subcellularLocation>
        <location evidence="1">Membrane</location>
        <topology evidence="1">Peripheral membrane protein</topology>
    </subcellularLocation>
</comment>
<evidence type="ECO:0000313" key="8">
    <source>
        <dbReference type="Proteomes" id="UP000029738"/>
    </source>
</evidence>
<evidence type="ECO:0000313" key="7">
    <source>
        <dbReference type="EMBL" id="KIE11230.1"/>
    </source>
</evidence>
<evidence type="ECO:0000256" key="5">
    <source>
        <dbReference type="RuleBase" id="RU003509"/>
    </source>
</evidence>
<dbReference type="RefSeq" id="WP_038087935.1">
    <property type="nucleotide sequence ID" value="NZ_JHEG04000001.1"/>
</dbReference>